<organism evidence="5 6">
    <name type="scientific">Fistulifera solaris</name>
    <name type="common">Oleaginous diatom</name>
    <dbReference type="NCBI Taxonomy" id="1519565"/>
    <lineage>
        <taxon>Eukaryota</taxon>
        <taxon>Sar</taxon>
        <taxon>Stramenopiles</taxon>
        <taxon>Ochrophyta</taxon>
        <taxon>Bacillariophyta</taxon>
        <taxon>Bacillariophyceae</taxon>
        <taxon>Bacillariophycidae</taxon>
        <taxon>Naviculales</taxon>
        <taxon>Naviculaceae</taxon>
        <taxon>Fistulifera</taxon>
    </lineage>
</organism>
<evidence type="ECO:0000256" key="2">
    <source>
        <dbReference type="RuleBase" id="RU003616"/>
    </source>
</evidence>
<dbReference type="GO" id="GO:0005634">
    <property type="term" value="C:nucleus"/>
    <property type="evidence" value="ECO:0007669"/>
    <property type="project" value="TreeGrafter"/>
</dbReference>
<feature type="region of interest" description="Disordered" evidence="3">
    <location>
        <begin position="149"/>
        <end position="173"/>
    </location>
</feature>
<dbReference type="InterPro" id="IPR001436">
    <property type="entry name" value="Alpha-crystallin/sHSP_animal"/>
</dbReference>
<comment type="similarity">
    <text evidence="1 2">Belongs to the small heat shock protein (HSP20) family.</text>
</comment>
<dbReference type="PANTHER" id="PTHR45640:SF26">
    <property type="entry name" value="RE23625P"/>
    <property type="match status" value="1"/>
</dbReference>
<dbReference type="Proteomes" id="UP000198406">
    <property type="component" value="Unassembled WGS sequence"/>
</dbReference>
<proteinExistence type="inferred from homology"/>
<evidence type="ECO:0000256" key="1">
    <source>
        <dbReference type="PROSITE-ProRule" id="PRU00285"/>
    </source>
</evidence>
<name>A0A1Z5KNB1_FISSO</name>
<evidence type="ECO:0000313" key="6">
    <source>
        <dbReference type="Proteomes" id="UP000198406"/>
    </source>
</evidence>
<reference evidence="5 6" key="1">
    <citation type="journal article" date="2015" name="Plant Cell">
        <title>Oil accumulation by the oleaginous diatom Fistulifera solaris as revealed by the genome and transcriptome.</title>
        <authorList>
            <person name="Tanaka T."/>
            <person name="Maeda Y."/>
            <person name="Veluchamy A."/>
            <person name="Tanaka M."/>
            <person name="Abida H."/>
            <person name="Marechal E."/>
            <person name="Bowler C."/>
            <person name="Muto M."/>
            <person name="Sunaga Y."/>
            <person name="Tanaka M."/>
            <person name="Yoshino T."/>
            <person name="Taniguchi T."/>
            <person name="Fukuda Y."/>
            <person name="Nemoto M."/>
            <person name="Matsumoto M."/>
            <person name="Wong P.S."/>
            <person name="Aburatani S."/>
            <person name="Fujibuchi W."/>
        </authorList>
    </citation>
    <scope>NUCLEOTIDE SEQUENCE [LARGE SCALE GENOMIC DNA]</scope>
    <source>
        <strain evidence="5 6">JPCC DA0580</strain>
    </source>
</reference>
<dbReference type="OrthoDB" id="1431247at2759"/>
<evidence type="ECO:0000259" key="4">
    <source>
        <dbReference type="PROSITE" id="PS01031"/>
    </source>
</evidence>
<feature type="domain" description="SHSP" evidence="4">
    <location>
        <begin position="51"/>
        <end position="158"/>
    </location>
</feature>
<dbReference type="Gene3D" id="2.60.40.790">
    <property type="match status" value="1"/>
</dbReference>
<dbReference type="InterPro" id="IPR002068">
    <property type="entry name" value="A-crystallin/Hsp20_dom"/>
</dbReference>
<dbReference type="CDD" id="cd06464">
    <property type="entry name" value="ACD_sHsps-like"/>
    <property type="match status" value="1"/>
</dbReference>
<dbReference type="FunCoup" id="A0A1Z5KNB1">
    <property type="interactions" value="64"/>
</dbReference>
<dbReference type="AlphaFoldDB" id="A0A1Z5KNB1"/>
<dbReference type="GO" id="GO:0051082">
    <property type="term" value="F:unfolded protein binding"/>
    <property type="evidence" value="ECO:0007669"/>
    <property type="project" value="TreeGrafter"/>
</dbReference>
<dbReference type="GO" id="GO:0005737">
    <property type="term" value="C:cytoplasm"/>
    <property type="evidence" value="ECO:0007669"/>
    <property type="project" value="TreeGrafter"/>
</dbReference>
<dbReference type="Pfam" id="PF00011">
    <property type="entry name" value="HSP20"/>
    <property type="match status" value="1"/>
</dbReference>
<keyword evidence="6" id="KW-1185">Reference proteome</keyword>
<dbReference type="EMBL" id="BDSP01000259">
    <property type="protein sequence ID" value="GAX27572.1"/>
    <property type="molecule type" value="Genomic_DNA"/>
</dbReference>
<protein>
    <recommendedName>
        <fullName evidence="4">SHSP domain-containing protein</fullName>
    </recommendedName>
</protein>
<dbReference type="InParanoid" id="A0A1Z5KNB1"/>
<accession>A0A1Z5KNB1</accession>
<dbReference type="PANTHER" id="PTHR45640">
    <property type="entry name" value="HEAT SHOCK PROTEIN HSP-12.2-RELATED"/>
    <property type="match status" value="1"/>
</dbReference>
<evidence type="ECO:0000313" key="5">
    <source>
        <dbReference type="EMBL" id="GAX27572.1"/>
    </source>
</evidence>
<dbReference type="InterPro" id="IPR008978">
    <property type="entry name" value="HSP20-like_chaperone"/>
</dbReference>
<dbReference type="PROSITE" id="PS01031">
    <property type="entry name" value="SHSP"/>
    <property type="match status" value="1"/>
</dbReference>
<sequence>MKILPAILVTSIGSMIRPATTKAFGFGFSDLMTRPMVLVPQELLHRDLTKGMLQNWAPKYEITNDDEKFQVALDLPGLKPDEVKIKVEEGRRMLSIEGVREKSGEGYSFSSQFSQSFSLDPSVEAEQFEAKMHDGVLIVSAPKSHARVAEKSREIPISTDHTSTAASEKGDEE</sequence>
<dbReference type="SUPFAM" id="SSF49764">
    <property type="entry name" value="HSP20-like chaperones"/>
    <property type="match status" value="1"/>
</dbReference>
<dbReference type="GO" id="GO:0042026">
    <property type="term" value="P:protein refolding"/>
    <property type="evidence" value="ECO:0007669"/>
    <property type="project" value="TreeGrafter"/>
</dbReference>
<comment type="caution">
    <text evidence="5">The sequence shown here is derived from an EMBL/GenBank/DDBJ whole genome shotgun (WGS) entry which is preliminary data.</text>
</comment>
<dbReference type="GO" id="GO:0009408">
    <property type="term" value="P:response to heat"/>
    <property type="evidence" value="ECO:0007669"/>
    <property type="project" value="TreeGrafter"/>
</dbReference>
<gene>
    <name evidence="5" type="ORF">FisN_13Hu341</name>
</gene>
<evidence type="ECO:0000256" key="3">
    <source>
        <dbReference type="SAM" id="MobiDB-lite"/>
    </source>
</evidence>